<evidence type="ECO:0000313" key="3">
    <source>
        <dbReference type="Proteomes" id="UP000663852"/>
    </source>
</evidence>
<dbReference type="EMBL" id="CAJNOJ010000423">
    <property type="protein sequence ID" value="CAF1443137.1"/>
    <property type="molecule type" value="Genomic_DNA"/>
</dbReference>
<evidence type="ECO:0000256" key="1">
    <source>
        <dbReference type="SAM" id="Phobius"/>
    </source>
</evidence>
<keyword evidence="1" id="KW-0472">Membrane</keyword>
<reference evidence="2" key="1">
    <citation type="submission" date="2021-02" db="EMBL/GenBank/DDBJ databases">
        <authorList>
            <person name="Nowell W R."/>
        </authorList>
    </citation>
    <scope>NUCLEOTIDE SEQUENCE</scope>
</reference>
<protein>
    <submittedName>
        <fullName evidence="2">Uncharacterized protein</fullName>
    </submittedName>
</protein>
<sequence length="227" mass="27167">MSNSVMIICWSKYEFHVIPWLLIATFIEIITGIFDYATTTTLKYPKLQDNQKGFFIILNWTMPFNSYTHFGNFLWYSYPLYCVFGTLECCYEYNQLISTMNFFIATKQQNYLLILFLLNRYCLLIPSILYIWCESAYCLHIIKSWREPSRQIQPANDEIIYDDSSNSCQGGFIHYKIISKKYENLLKNSYEELQLILKERFEFALSNCEVFGLIYGNKQEIQWKIFF</sequence>
<proteinExistence type="predicted"/>
<dbReference type="OrthoDB" id="10251079at2759"/>
<evidence type="ECO:0000313" key="2">
    <source>
        <dbReference type="EMBL" id="CAF1443137.1"/>
    </source>
</evidence>
<keyword evidence="1" id="KW-0812">Transmembrane</keyword>
<feature type="transmembrane region" description="Helical" evidence="1">
    <location>
        <begin position="20"/>
        <end position="37"/>
    </location>
</feature>
<dbReference type="AlphaFoldDB" id="A0A815P258"/>
<accession>A0A815P258</accession>
<name>A0A815P258_ADIRI</name>
<gene>
    <name evidence="2" type="ORF">EDS130_LOCUS39018</name>
</gene>
<organism evidence="2 3">
    <name type="scientific">Adineta ricciae</name>
    <name type="common">Rotifer</name>
    <dbReference type="NCBI Taxonomy" id="249248"/>
    <lineage>
        <taxon>Eukaryota</taxon>
        <taxon>Metazoa</taxon>
        <taxon>Spiralia</taxon>
        <taxon>Gnathifera</taxon>
        <taxon>Rotifera</taxon>
        <taxon>Eurotatoria</taxon>
        <taxon>Bdelloidea</taxon>
        <taxon>Adinetida</taxon>
        <taxon>Adinetidae</taxon>
        <taxon>Adineta</taxon>
    </lineage>
</organism>
<dbReference type="Proteomes" id="UP000663852">
    <property type="component" value="Unassembled WGS sequence"/>
</dbReference>
<comment type="caution">
    <text evidence="2">The sequence shown here is derived from an EMBL/GenBank/DDBJ whole genome shotgun (WGS) entry which is preliminary data.</text>
</comment>
<feature type="transmembrane region" description="Helical" evidence="1">
    <location>
        <begin position="111"/>
        <end position="132"/>
    </location>
</feature>
<keyword evidence="1" id="KW-1133">Transmembrane helix</keyword>